<keyword evidence="2" id="KW-1185">Reference proteome</keyword>
<protein>
    <submittedName>
        <fullName evidence="1">Uncharacterized protein</fullName>
    </submittedName>
</protein>
<gene>
    <name evidence="1" type="ORF">N0K08_16740</name>
</gene>
<evidence type="ECO:0000313" key="1">
    <source>
        <dbReference type="EMBL" id="MCT9812292.1"/>
    </source>
</evidence>
<comment type="caution">
    <text evidence="1">The sequence shown here is derived from an EMBL/GenBank/DDBJ whole genome shotgun (WGS) entry which is preliminary data.</text>
</comment>
<dbReference type="RefSeq" id="WP_261501521.1">
    <property type="nucleotide sequence ID" value="NZ_JAODYH010000007.1"/>
</dbReference>
<proteinExistence type="predicted"/>
<name>A0ABT2PP88_9BURK</name>
<organism evidence="1 2">
    <name type="scientific">Acidovorax bellezanensis</name>
    <dbReference type="NCBI Taxonomy" id="2976702"/>
    <lineage>
        <taxon>Bacteria</taxon>
        <taxon>Pseudomonadati</taxon>
        <taxon>Pseudomonadota</taxon>
        <taxon>Betaproteobacteria</taxon>
        <taxon>Burkholderiales</taxon>
        <taxon>Comamonadaceae</taxon>
        <taxon>Acidovorax</taxon>
    </lineage>
</organism>
<sequence>MQVYEGMASVRDARCLISGAELGAIIDRRIDELLGYPEFDEPSFVRVIVLDPPDALAALNGALGFGLFERNCDVIESHCEWFELTLVLSDDGAGMIVFIPKNPSIDLSLLSYCHTQMELLLP</sequence>
<accession>A0ABT2PP88</accession>
<dbReference type="EMBL" id="JAODYH010000007">
    <property type="protein sequence ID" value="MCT9812292.1"/>
    <property type="molecule type" value="Genomic_DNA"/>
</dbReference>
<reference evidence="1 2" key="1">
    <citation type="submission" date="2022-09" db="EMBL/GenBank/DDBJ databases">
        <title>Draft genome of isolate Be4.</title>
        <authorList>
            <person name="Sanchez-Castro I."/>
            <person name="Martinez-Rodriguez P."/>
            <person name="Descostes M."/>
            <person name="Merroun M."/>
        </authorList>
    </citation>
    <scope>NUCLEOTIDE SEQUENCE [LARGE SCALE GENOMIC DNA]</scope>
    <source>
        <strain evidence="1 2">Be4</strain>
    </source>
</reference>
<evidence type="ECO:0000313" key="2">
    <source>
        <dbReference type="Proteomes" id="UP001525968"/>
    </source>
</evidence>
<dbReference type="Proteomes" id="UP001525968">
    <property type="component" value="Unassembled WGS sequence"/>
</dbReference>